<keyword evidence="3" id="KW-1185">Reference proteome</keyword>
<dbReference type="OrthoDB" id="431785at2759"/>
<accession>A0A1Q9CPU8</accession>
<dbReference type="Proteomes" id="UP000186817">
    <property type="component" value="Unassembled WGS sequence"/>
</dbReference>
<feature type="region of interest" description="Disordered" evidence="1">
    <location>
        <begin position="905"/>
        <end position="925"/>
    </location>
</feature>
<dbReference type="InterPro" id="IPR036770">
    <property type="entry name" value="Ankyrin_rpt-contain_sf"/>
</dbReference>
<name>A0A1Q9CPU8_SYMMI</name>
<comment type="caution">
    <text evidence="2">The sequence shown here is derived from an EMBL/GenBank/DDBJ whole genome shotgun (WGS) entry which is preliminary data.</text>
</comment>
<evidence type="ECO:0000256" key="1">
    <source>
        <dbReference type="SAM" id="MobiDB-lite"/>
    </source>
</evidence>
<proteinExistence type="predicted"/>
<reference evidence="2 3" key="1">
    <citation type="submission" date="2016-02" db="EMBL/GenBank/DDBJ databases">
        <title>Genome analysis of coral dinoflagellate symbionts highlights evolutionary adaptations to a symbiotic lifestyle.</title>
        <authorList>
            <person name="Aranda M."/>
            <person name="Li Y."/>
            <person name="Liew Y.J."/>
            <person name="Baumgarten S."/>
            <person name="Simakov O."/>
            <person name="Wilson M."/>
            <person name="Piel J."/>
            <person name="Ashoor H."/>
            <person name="Bougouffa S."/>
            <person name="Bajic V.B."/>
            <person name="Ryu T."/>
            <person name="Ravasi T."/>
            <person name="Bayer T."/>
            <person name="Micklem G."/>
            <person name="Kim H."/>
            <person name="Bhak J."/>
            <person name="Lajeunesse T.C."/>
            <person name="Voolstra C.R."/>
        </authorList>
    </citation>
    <scope>NUCLEOTIDE SEQUENCE [LARGE SCALE GENOMIC DNA]</scope>
    <source>
        <strain evidence="2 3">CCMP2467</strain>
    </source>
</reference>
<dbReference type="EMBL" id="LSRX01001003">
    <property type="protein sequence ID" value="OLP84963.1"/>
    <property type="molecule type" value="Genomic_DNA"/>
</dbReference>
<sequence>MDASLKCSVKAGTAKIPFAVSDDTAGLQQELLNKVDVSKVQALQSQVQAVLRAEMIRLADLRHVTQWSKDLQKQLHLDHADRLVRVGWPCKELACCEHVLRMVDAWDALLAQVQERMKAPNTMGGPILLKQLAEAWAAISKLEKAYQEIQDRARSAAGLVTAFADRLAADARRETGFVGLRQGLAAVLSDPKLCSSLEDLGAELPPLESRAHTRVPRLGYEPSELSKKDACWQCLERGEEAQAMLLVEEELKSGRDGRRGRSIFLLSILHGLPAVALRIWELFPPDGGCRGVDTSETTTSGDTLMHLICRAKKFDSLHAELVSKLLSSTGGAPIICQKNDEGQTFLHVAAARLNCRVLVAGGFPVHFFKWRQPEEKSPGARSEDRAMANLSAAHYEHGKGDEDDLLQGHESYATSQRYLQELHRLSAFQQVTTKVPLSYDRRSSWFAYEDAIDDWCDINELDNDKRGPALWNRLEGEAAIHKRLFDRDRLKDPNNGLKYFKSFLRLLFVKVAANVFLDRVPAVHELAPLLREDVETPAVNSLLKGCKKLGMMPTFPSLTRTVLRARWNEPTIGLETSTGGQFDNGSAAGSDFIGTAHWQTTIRASFVRLSRQIRSEEVEFLVWPVKCSEDISGDAEIHMKTDANNLVSIASTNHSPELQETIRLPRLPTTLHLISWRLSSGKGTPNMGCNIRVDLSTGFPEYSNYLNYLKALQGATSDAPNSRRYRRGQPCYEGERRRAAVCFGGFDQTEAYHYPRVSGTAGCLSVLSTWRDGFDGNPGGFLLHGSKREETHRGANLLQLGSMSSSATVWGASSLFDLGREIDSVIRRMVRDRSGRSVRASKGLSACLLMATSKGRFQQWISPTASAFDHFFDSNFGHWPRCARLDTKAEWPSTSFMRVVPEAHQEDELKEEKVGQATSPAGDSVDQPSRVLHFARLGQFSITGEEVDRALSQGSFSHEEERGGKSFNVKSTFVVDMSMATTSPMLCLLSRVVHETGMRAAILQTGSLDKILEEEEAQCLTVVPGLVTRIVELDSSGQTPLFILARHLQCLGGVPTVPTAPSRDEVRAASKPVGGAEVALEVEDEVSGKLVRIKCTTSILKGSTWATDLRDGSCLKVDPACCRSACAVRAAVLFLDGQPLSLSDGRMLWQLLSFTVQYRLPGDLRRASIFGLLRSLEDPINAPVLPMLIRGALAAGLDVEQRRYVLFKMLTTPDALVSAGHSDDGLQRQAKVVQAVLSEMEHQIRHMKSRSDNAHHRDEGQSCWSGMAYTCFSEFLLASRLSYKVPT</sequence>
<evidence type="ECO:0000313" key="3">
    <source>
        <dbReference type="Proteomes" id="UP000186817"/>
    </source>
</evidence>
<evidence type="ECO:0000313" key="2">
    <source>
        <dbReference type="EMBL" id="OLP84963.1"/>
    </source>
</evidence>
<gene>
    <name evidence="2" type="ORF">AK812_SmicGene34083</name>
</gene>
<protein>
    <submittedName>
        <fullName evidence="2">Uncharacterized protein</fullName>
    </submittedName>
</protein>
<feature type="compositionally biased region" description="Basic and acidic residues" evidence="1">
    <location>
        <begin position="905"/>
        <end position="914"/>
    </location>
</feature>
<dbReference type="Gene3D" id="1.25.40.20">
    <property type="entry name" value="Ankyrin repeat-containing domain"/>
    <property type="match status" value="1"/>
</dbReference>
<organism evidence="2 3">
    <name type="scientific">Symbiodinium microadriaticum</name>
    <name type="common">Dinoflagellate</name>
    <name type="synonym">Zooxanthella microadriatica</name>
    <dbReference type="NCBI Taxonomy" id="2951"/>
    <lineage>
        <taxon>Eukaryota</taxon>
        <taxon>Sar</taxon>
        <taxon>Alveolata</taxon>
        <taxon>Dinophyceae</taxon>
        <taxon>Suessiales</taxon>
        <taxon>Symbiodiniaceae</taxon>
        <taxon>Symbiodinium</taxon>
    </lineage>
</organism>